<dbReference type="STRING" id="355243.SAMN03080615_04358"/>
<gene>
    <name evidence="1" type="ORF">SAMN03080615_04358</name>
</gene>
<evidence type="ECO:0000313" key="2">
    <source>
        <dbReference type="Proteomes" id="UP000198749"/>
    </source>
</evidence>
<protein>
    <submittedName>
        <fullName evidence="1">Uncharacterized protein</fullName>
    </submittedName>
</protein>
<keyword evidence="2" id="KW-1185">Reference proteome</keyword>
<organism evidence="1 2">
    <name type="scientific">Amphritea atlantica</name>
    <dbReference type="NCBI Taxonomy" id="355243"/>
    <lineage>
        <taxon>Bacteria</taxon>
        <taxon>Pseudomonadati</taxon>
        <taxon>Pseudomonadota</taxon>
        <taxon>Gammaproteobacteria</taxon>
        <taxon>Oceanospirillales</taxon>
        <taxon>Oceanospirillaceae</taxon>
        <taxon>Amphritea</taxon>
    </lineage>
</organism>
<accession>A0A1H9MB60</accession>
<dbReference type="AlphaFoldDB" id="A0A1H9MB60"/>
<proteinExistence type="predicted"/>
<reference evidence="2" key="1">
    <citation type="submission" date="2016-10" db="EMBL/GenBank/DDBJ databases">
        <authorList>
            <person name="Varghese N."/>
            <person name="Submissions S."/>
        </authorList>
    </citation>
    <scope>NUCLEOTIDE SEQUENCE [LARGE SCALE GENOMIC DNA]</scope>
    <source>
        <strain evidence="2">DSM 18887</strain>
    </source>
</reference>
<name>A0A1H9MB60_9GAMM</name>
<dbReference type="EMBL" id="FOGB01000025">
    <property type="protein sequence ID" value="SER20928.1"/>
    <property type="molecule type" value="Genomic_DNA"/>
</dbReference>
<dbReference type="Proteomes" id="UP000198749">
    <property type="component" value="Unassembled WGS sequence"/>
</dbReference>
<evidence type="ECO:0000313" key="1">
    <source>
        <dbReference type="EMBL" id="SER20928.1"/>
    </source>
</evidence>
<sequence>MLQFINPLIKLILLSPVENTIQLFQAGKTVDLYTIFTHMLQ</sequence>